<sequence length="55" mass="6285">MMKISGKIGIASLTDQAYLYNQQMNLMFGTSQVMVLMIMVFVSTLKLWKSKKQAH</sequence>
<dbReference type="STRING" id="324925.Ppha_1710"/>
<keyword evidence="1" id="KW-1133">Transmembrane helix</keyword>
<protein>
    <submittedName>
        <fullName evidence="2">Uncharacterized protein</fullName>
    </submittedName>
</protein>
<reference evidence="2 3" key="1">
    <citation type="submission" date="2008-06" db="EMBL/GenBank/DDBJ databases">
        <title>Complete sequence of Pelodictyon phaeoclathratiforme BU-1.</title>
        <authorList>
            <consortium name="US DOE Joint Genome Institute"/>
            <person name="Lucas S."/>
            <person name="Copeland A."/>
            <person name="Lapidus A."/>
            <person name="Glavina del Rio T."/>
            <person name="Dalin E."/>
            <person name="Tice H."/>
            <person name="Bruce D."/>
            <person name="Goodwin L."/>
            <person name="Pitluck S."/>
            <person name="Schmutz J."/>
            <person name="Larimer F."/>
            <person name="Land M."/>
            <person name="Hauser L."/>
            <person name="Kyrpides N."/>
            <person name="Mikhailova N."/>
            <person name="Liu Z."/>
            <person name="Li T."/>
            <person name="Zhao F."/>
            <person name="Overmann J."/>
            <person name="Bryant D.A."/>
            <person name="Richardson P."/>
        </authorList>
    </citation>
    <scope>NUCLEOTIDE SEQUENCE [LARGE SCALE GENOMIC DNA]</scope>
    <source>
        <strain evidence="3">DSM 5477 / BU-1</strain>
    </source>
</reference>
<dbReference type="HOGENOM" id="CLU_3028222_0_0_10"/>
<evidence type="ECO:0000313" key="2">
    <source>
        <dbReference type="EMBL" id="ACF43946.1"/>
    </source>
</evidence>
<keyword evidence="1" id="KW-0812">Transmembrane</keyword>
<keyword evidence="3" id="KW-1185">Reference proteome</keyword>
<dbReference type="Proteomes" id="UP000002724">
    <property type="component" value="Chromosome"/>
</dbReference>
<accession>B4SB00</accession>
<feature type="transmembrane region" description="Helical" evidence="1">
    <location>
        <begin position="26"/>
        <end position="48"/>
    </location>
</feature>
<evidence type="ECO:0000313" key="3">
    <source>
        <dbReference type="Proteomes" id="UP000002724"/>
    </source>
</evidence>
<dbReference type="AlphaFoldDB" id="B4SB00"/>
<dbReference type="KEGG" id="pph:Ppha_1710"/>
<name>B4SB00_PELPB</name>
<keyword evidence="1" id="KW-0472">Membrane</keyword>
<organism evidence="2 3">
    <name type="scientific">Pelodictyon phaeoclathratiforme (strain DSM 5477 / BU-1)</name>
    <dbReference type="NCBI Taxonomy" id="324925"/>
    <lineage>
        <taxon>Bacteria</taxon>
        <taxon>Pseudomonadati</taxon>
        <taxon>Chlorobiota</taxon>
        <taxon>Chlorobiia</taxon>
        <taxon>Chlorobiales</taxon>
        <taxon>Chlorobiaceae</taxon>
        <taxon>Chlorobium/Pelodictyon group</taxon>
        <taxon>Pelodictyon</taxon>
    </lineage>
</organism>
<dbReference type="RefSeq" id="WP_012508433.1">
    <property type="nucleotide sequence ID" value="NC_011060.1"/>
</dbReference>
<evidence type="ECO:0000256" key="1">
    <source>
        <dbReference type="SAM" id="Phobius"/>
    </source>
</evidence>
<gene>
    <name evidence="2" type="ordered locus">Ppha_1710</name>
</gene>
<proteinExistence type="predicted"/>
<dbReference type="EMBL" id="CP001110">
    <property type="protein sequence ID" value="ACF43946.1"/>
    <property type="molecule type" value="Genomic_DNA"/>
</dbReference>